<evidence type="ECO:0000313" key="2">
    <source>
        <dbReference type="Proteomes" id="UP001242045"/>
    </source>
</evidence>
<dbReference type="EMBL" id="JAUSRD010000001">
    <property type="protein sequence ID" value="MDP9891253.1"/>
    <property type="molecule type" value="Genomic_DNA"/>
</dbReference>
<dbReference type="AlphaFoldDB" id="A0AAW8CIY0"/>
<accession>A0AAW8CIY0</accession>
<gene>
    <name evidence="1" type="ORF">J2W31_000349</name>
</gene>
<name>A0AAW8CIY0_9BURK</name>
<dbReference type="Proteomes" id="UP001242045">
    <property type="component" value="Unassembled WGS sequence"/>
</dbReference>
<dbReference type="RefSeq" id="WP_307683627.1">
    <property type="nucleotide sequence ID" value="NZ_JAUSRD010000001.1"/>
</dbReference>
<evidence type="ECO:0000313" key="1">
    <source>
        <dbReference type="EMBL" id="MDP9891253.1"/>
    </source>
</evidence>
<reference evidence="1" key="1">
    <citation type="submission" date="2023-07" db="EMBL/GenBank/DDBJ databases">
        <title>Sorghum-associated microbial communities from plants grown in Nebraska, USA.</title>
        <authorList>
            <person name="Schachtman D."/>
        </authorList>
    </citation>
    <scope>NUCLEOTIDE SEQUENCE</scope>
    <source>
        <strain evidence="1">DS3754</strain>
    </source>
</reference>
<protein>
    <submittedName>
        <fullName evidence="1">Uncharacterized protein</fullName>
    </submittedName>
</protein>
<proteinExistence type="predicted"/>
<sequence>MKAFAIAACIVGLVLLYGVVDAIDEATRADWDTRVIQRAPGCTP</sequence>
<organism evidence="1 2">
    <name type="scientific">Variovorax boronicumulans</name>
    <dbReference type="NCBI Taxonomy" id="436515"/>
    <lineage>
        <taxon>Bacteria</taxon>
        <taxon>Pseudomonadati</taxon>
        <taxon>Pseudomonadota</taxon>
        <taxon>Betaproteobacteria</taxon>
        <taxon>Burkholderiales</taxon>
        <taxon>Comamonadaceae</taxon>
        <taxon>Variovorax</taxon>
    </lineage>
</organism>
<comment type="caution">
    <text evidence="1">The sequence shown here is derived from an EMBL/GenBank/DDBJ whole genome shotgun (WGS) entry which is preliminary data.</text>
</comment>